<proteinExistence type="evidence at transcript level"/>
<protein>
    <submittedName>
        <fullName evidence="1">Four-jointed</fullName>
    </submittedName>
</protein>
<dbReference type="GO" id="GO:0005615">
    <property type="term" value="C:extracellular space"/>
    <property type="evidence" value="ECO:0007669"/>
    <property type="project" value="TreeGrafter"/>
</dbReference>
<dbReference type="PANTHER" id="PTHR13147:SF5">
    <property type="entry name" value="FOUR-JOINTED BOX PROTEIN 1"/>
    <property type="match status" value="1"/>
</dbReference>
<dbReference type="AlphaFoldDB" id="A0A2H5BFE1"/>
<dbReference type="PANTHER" id="PTHR13147">
    <property type="entry name" value="FOUR-JOINTED BOX PROTEIN 1"/>
    <property type="match status" value="1"/>
</dbReference>
<evidence type="ECO:0000313" key="1">
    <source>
        <dbReference type="EMBL" id="AUG84448.1"/>
    </source>
</evidence>
<dbReference type="GO" id="GO:0007267">
    <property type="term" value="P:cell-cell signaling"/>
    <property type="evidence" value="ECO:0007669"/>
    <property type="project" value="TreeGrafter"/>
</dbReference>
<dbReference type="PRINTS" id="PR02072">
    <property type="entry name" value="4JOINTEDBOX1"/>
</dbReference>
<sequence>MGDMRIPLVLLTGMAFCLGLLLGLLSHLPGAQSPLQRTVLLRHSRDLRQAVSPEPVLGNASEENPALEQIEHIQQRIEQTQESIKALKENHHSVHVHKEPSTDIYDGIYWSNVITANPGFTESQSHLWRKQLQEERVVGLQEGCGRMHNRLVTLANGNQACARYRINRDQMQGEVYSYYLARVLAIYNVPPVVLALPDAKMTTWNSVAEQLTSAQWSSGRVVALTPWLKDLTSAYVPVEMQPGGKGLYPNQDLAKNRTLEELSEVSQWSDLIILDYLTANVDRVVNNMFNQQWNDDMMRSPVHNLEKTGNTLVFLDNESGLFHSYRLLDKYWHYHDTLLKSLCIFRKETADIVKRLYASRTVAEEVVSLMEREEPLNDRIARFNERTIKTLQSRLDDVYKQIISCESKYH</sequence>
<reference evidence="1" key="1">
    <citation type="journal article" date="2017" name="BMC Dev. Biol.">
        <title>The asymmetric cell division machinery in the spiral-cleaving egg and embryo of the marine annelid Platynereis dumerilii.</title>
        <authorList>
            <person name="Nakama A.B."/>
            <person name="Chou H.C."/>
            <person name="Schneider S.Q."/>
        </authorList>
    </citation>
    <scope>NUCLEOTIDE SEQUENCE</scope>
</reference>
<name>A0A2H5BFE1_PLADU</name>
<dbReference type="EMBL" id="MG197698">
    <property type="protein sequence ID" value="AUG84448.1"/>
    <property type="molecule type" value="mRNA"/>
</dbReference>
<dbReference type="InterPro" id="IPR024868">
    <property type="entry name" value="FJX1/FJ"/>
</dbReference>
<organism evidence="1">
    <name type="scientific">Platynereis dumerilii</name>
    <name type="common">Dumeril's clam worm</name>
    <dbReference type="NCBI Taxonomy" id="6359"/>
    <lineage>
        <taxon>Eukaryota</taxon>
        <taxon>Metazoa</taxon>
        <taxon>Spiralia</taxon>
        <taxon>Lophotrochozoa</taxon>
        <taxon>Annelida</taxon>
        <taxon>Polychaeta</taxon>
        <taxon>Errantia</taxon>
        <taxon>Phyllodocida</taxon>
        <taxon>Nereididae</taxon>
        <taxon>Platynereis</taxon>
    </lineage>
</organism>
<accession>A0A2H5BFE1</accession>